<name>A0A8H6CAX8_9LECA</name>
<dbReference type="GeneID" id="59332122"/>
<gene>
    <name evidence="3" type="ORF">HO133_003711</name>
</gene>
<dbReference type="EMBL" id="JACCJB010000018">
    <property type="protein sequence ID" value="KAF6219886.1"/>
    <property type="molecule type" value="Genomic_DNA"/>
</dbReference>
<proteinExistence type="predicted"/>
<protein>
    <submittedName>
        <fullName evidence="3">Uncharacterized protein</fullName>
    </submittedName>
</protein>
<dbReference type="RefSeq" id="XP_037149321.1">
    <property type="nucleotide sequence ID" value="XM_037294633.1"/>
</dbReference>
<evidence type="ECO:0000256" key="2">
    <source>
        <dbReference type="SAM" id="Phobius"/>
    </source>
</evidence>
<accession>A0A8H6CAX8</accession>
<keyword evidence="2" id="KW-0472">Membrane</keyword>
<dbReference type="AlphaFoldDB" id="A0A8H6CAX8"/>
<organism evidence="3 4">
    <name type="scientific">Letharia lupina</name>
    <dbReference type="NCBI Taxonomy" id="560253"/>
    <lineage>
        <taxon>Eukaryota</taxon>
        <taxon>Fungi</taxon>
        <taxon>Dikarya</taxon>
        <taxon>Ascomycota</taxon>
        <taxon>Pezizomycotina</taxon>
        <taxon>Lecanoromycetes</taxon>
        <taxon>OSLEUM clade</taxon>
        <taxon>Lecanoromycetidae</taxon>
        <taxon>Lecanorales</taxon>
        <taxon>Lecanorineae</taxon>
        <taxon>Parmeliaceae</taxon>
        <taxon>Letharia</taxon>
    </lineage>
</organism>
<evidence type="ECO:0000313" key="4">
    <source>
        <dbReference type="Proteomes" id="UP000593566"/>
    </source>
</evidence>
<feature type="transmembrane region" description="Helical" evidence="2">
    <location>
        <begin position="12"/>
        <end position="36"/>
    </location>
</feature>
<reference evidence="3 4" key="1">
    <citation type="journal article" date="2020" name="Genomics">
        <title>Complete, high-quality genomes from long-read metagenomic sequencing of two wolf lichen thalli reveals enigmatic genome architecture.</title>
        <authorList>
            <person name="McKenzie S.K."/>
            <person name="Walston R.F."/>
            <person name="Allen J.L."/>
        </authorList>
    </citation>
    <scope>NUCLEOTIDE SEQUENCE [LARGE SCALE GENOMIC DNA]</scope>
    <source>
        <strain evidence="3">WasteWater1</strain>
    </source>
</reference>
<keyword evidence="2" id="KW-1133">Transmembrane helix</keyword>
<keyword evidence="2" id="KW-0812">Transmembrane</keyword>
<dbReference type="Proteomes" id="UP000593566">
    <property type="component" value="Unassembled WGS sequence"/>
</dbReference>
<feature type="compositionally biased region" description="Basic and acidic residues" evidence="1">
    <location>
        <begin position="58"/>
        <end position="73"/>
    </location>
</feature>
<evidence type="ECO:0000256" key="1">
    <source>
        <dbReference type="SAM" id="MobiDB-lite"/>
    </source>
</evidence>
<evidence type="ECO:0000313" key="3">
    <source>
        <dbReference type="EMBL" id="KAF6219886.1"/>
    </source>
</evidence>
<comment type="caution">
    <text evidence="3">The sequence shown here is derived from an EMBL/GenBank/DDBJ whole genome shotgun (WGS) entry which is preliminary data.</text>
</comment>
<keyword evidence="4" id="KW-1185">Reference proteome</keyword>
<sequence>MTDIVADSANTVPISAIAVLGFFVGISIILIIGKVIKGRRDPKRKKAMVADQQWLSDTGKDDLSPDHRARHEAGSPTQLHLSVNHQNPQAKHHRTNVFNLTYVLTYLQASTPTSYDSSREYSGVVPKDPSSKHTMLCLMAVTALALSHICDWRERRKRDQRQQDRLAALENGMMDLTGRLLPNPGYPLLDEDDDFKLPPPAYELHEGIPED</sequence>
<feature type="region of interest" description="Disordered" evidence="1">
    <location>
        <begin position="57"/>
        <end position="76"/>
    </location>
</feature>